<evidence type="ECO:0000313" key="4">
    <source>
        <dbReference type="Proteomes" id="UP000199532"/>
    </source>
</evidence>
<dbReference type="InterPro" id="IPR002346">
    <property type="entry name" value="Mopterin_DH_FAD-bd"/>
</dbReference>
<evidence type="ECO:0000313" key="3">
    <source>
        <dbReference type="EMBL" id="SEI41542.1"/>
    </source>
</evidence>
<dbReference type="InterPro" id="IPR016167">
    <property type="entry name" value="FAD-bd_PCMH_sub1"/>
</dbReference>
<dbReference type="SMART" id="SM01092">
    <property type="entry name" value="CO_deh_flav_C"/>
    <property type="match status" value="1"/>
</dbReference>
<feature type="domain" description="FAD-binding PCMH-type" evidence="2">
    <location>
        <begin position="1"/>
        <end position="233"/>
    </location>
</feature>
<dbReference type="Gene3D" id="3.30.43.10">
    <property type="entry name" value="Uridine Diphospho-n-acetylenolpyruvylglucosamine Reductase, domain 2"/>
    <property type="match status" value="1"/>
</dbReference>
<reference evidence="3 4" key="1">
    <citation type="submission" date="2016-10" db="EMBL/GenBank/DDBJ databases">
        <authorList>
            <person name="de Groot N.N."/>
        </authorList>
    </citation>
    <scope>NUCLEOTIDE SEQUENCE [LARGE SCALE GENOMIC DNA]</scope>
    <source>
        <strain evidence="3 4">DSM 19938</strain>
    </source>
</reference>
<gene>
    <name evidence="3" type="ORF">SAMN04487995_0533</name>
</gene>
<dbReference type="InterPro" id="IPR036683">
    <property type="entry name" value="CO_DH_flav_C_dom_sf"/>
</dbReference>
<protein>
    <submittedName>
        <fullName evidence="3">Xanthine dehydrogenase YagS FAD-binding subunit</fullName>
    </submittedName>
</protein>
<dbReference type="AlphaFoldDB" id="A0A1H6QRE1"/>
<sequence>MNPFQFTRVTTPQAAVSTISKTAGTYFLAGGTNLIDLIKREVIIPEQLVDITKLPLAAIEKTSSGIRIGAMAKNSAVADHELIKKHFPLLSMALNAGASAQLRNMATVGGNMMQRTRCSYFYDNSMPCNKRGPVQSGPDKGQPNGPGGCGAIGGSNRMHAIFGASAKCIAVHPSDMCIALAALDATVNITGPKGDRSISFTEFHRLPGDIPQKDNTLAPAELITSVDLPTNAFAEHSYYLKVRDRASYAFALVSVGVGLEMKGKIIQQARLAMGGVAHKPWRLSEAEQFLKGKEASEFNFKQAATLAMASAKGYGENDFKLTLAPNSIVEALQIATENA</sequence>
<dbReference type="SUPFAM" id="SSF55447">
    <property type="entry name" value="CO dehydrogenase flavoprotein C-terminal domain-like"/>
    <property type="match status" value="1"/>
</dbReference>
<dbReference type="GO" id="GO:0071949">
    <property type="term" value="F:FAD binding"/>
    <property type="evidence" value="ECO:0007669"/>
    <property type="project" value="InterPro"/>
</dbReference>
<dbReference type="PANTHER" id="PTHR42659:SF1">
    <property type="entry name" value="OXIDOREDUCTASE"/>
    <property type="match status" value="1"/>
</dbReference>
<dbReference type="RefSeq" id="WP_090331656.1">
    <property type="nucleotide sequence ID" value="NZ_FNXY01000001.1"/>
</dbReference>
<dbReference type="InterPro" id="IPR016166">
    <property type="entry name" value="FAD-bd_PCMH"/>
</dbReference>
<dbReference type="InterPro" id="IPR016169">
    <property type="entry name" value="FAD-bd_PCMH_sub2"/>
</dbReference>
<keyword evidence="4" id="KW-1185">Reference proteome</keyword>
<keyword evidence="1" id="KW-0274">FAD</keyword>
<accession>A0A1H6QRE1</accession>
<dbReference type="PROSITE" id="PS51387">
    <property type="entry name" value="FAD_PCMH"/>
    <property type="match status" value="1"/>
</dbReference>
<dbReference type="STRING" id="408657.SAMN04487995_0533"/>
<dbReference type="Pfam" id="PF03450">
    <property type="entry name" value="CO_deh_flav_C"/>
    <property type="match status" value="1"/>
</dbReference>
<dbReference type="Proteomes" id="UP000199532">
    <property type="component" value="Unassembled WGS sequence"/>
</dbReference>
<name>A0A1H6QRE1_9BACT</name>
<dbReference type="OrthoDB" id="9814706at2"/>
<proteinExistence type="predicted"/>
<dbReference type="Gene3D" id="3.30.465.10">
    <property type="match status" value="2"/>
</dbReference>
<dbReference type="PANTHER" id="PTHR42659">
    <property type="entry name" value="XANTHINE DEHYDROGENASE SUBUNIT C-RELATED"/>
    <property type="match status" value="1"/>
</dbReference>
<dbReference type="GO" id="GO:0016491">
    <property type="term" value="F:oxidoreductase activity"/>
    <property type="evidence" value="ECO:0007669"/>
    <property type="project" value="InterPro"/>
</dbReference>
<keyword evidence="1" id="KW-0285">Flavoprotein</keyword>
<dbReference type="InterPro" id="IPR005107">
    <property type="entry name" value="CO_DH_flav_C"/>
</dbReference>
<dbReference type="InterPro" id="IPR036318">
    <property type="entry name" value="FAD-bd_PCMH-like_sf"/>
</dbReference>
<dbReference type="Pfam" id="PF00941">
    <property type="entry name" value="FAD_binding_5"/>
    <property type="match status" value="1"/>
</dbReference>
<organism evidence="3 4">
    <name type="scientific">Dyadobacter koreensis</name>
    <dbReference type="NCBI Taxonomy" id="408657"/>
    <lineage>
        <taxon>Bacteria</taxon>
        <taxon>Pseudomonadati</taxon>
        <taxon>Bacteroidota</taxon>
        <taxon>Cytophagia</taxon>
        <taxon>Cytophagales</taxon>
        <taxon>Spirosomataceae</taxon>
        <taxon>Dyadobacter</taxon>
    </lineage>
</organism>
<dbReference type="InterPro" id="IPR051312">
    <property type="entry name" value="Diverse_Substr_Oxidored"/>
</dbReference>
<evidence type="ECO:0000256" key="1">
    <source>
        <dbReference type="ARBA" id="ARBA00022827"/>
    </source>
</evidence>
<dbReference type="EMBL" id="FNXY01000001">
    <property type="protein sequence ID" value="SEI41542.1"/>
    <property type="molecule type" value="Genomic_DNA"/>
</dbReference>
<evidence type="ECO:0000259" key="2">
    <source>
        <dbReference type="PROSITE" id="PS51387"/>
    </source>
</evidence>
<dbReference type="Gene3D" id="3.30.390.50">
    <property type="entry name" value="CO dehydrogenase flavoprotein, C-terminal domain"/>
    <property type="match status" value="1"/>
</dbReference>
<dbReference type="SUPFAM" id="SSF56176">
    <property type="entry name" value="FAD-binding/transporter-associated domain-like"/>
    <property type="match status" value="1"/>
</dbReference>